<dbReference type="Proteomes" id="UP000515561">
    <property type="component" value="Chromosome"/>
</dbReference>
<evidence type="ECO:0000256" key="1">
    <source>
        <dbReference type="ARBA" id="ARBA00009174"/>
    </source>
</evidence>
<evidence type="ECO:0000313" key="4">
    <source>
        <dbReference type="EMBL" id="BCJ94322.1"/>
    </source>
</evidence>
<dbReference type="CDD" id="cd01288">
    <property type="entry name" value="FabZ"/>
    <property type="match status" value="1"/>
</dbReference>
<evidence type="ECO:0000256" key="2">
    <source>
        <dbReference type="ARBA" id="ARBA00023239"/>
    </source>
</evidence>
<comment type="similarity">
    <text evidence="1">Belongs to the thioester dehydratase family. FabZ subfamily.</text>
</comment>
<dbReference type="GO" id="GO:0016829">
    <property type="term" value="F:lyase activity"/>
    <property type="evidence" value="ECO:0007669"/>
    <property type="project" value="UniProtKB-KW"/>
</dbReference>
<dbReference type="PANTHER" id="PTHR30272:SF1">
    <property type="entry name" value="3-HYDROXYACYL-[ACYL-CARRIER-PROTEIN] DEHYDRATASE"/>
    <property type="match status" value="1"/>
</dbReference>
<name>A0A6S6R4B2_9FIRM</name>
<dbReference type="InterPro" id="IPR029069">
    <property type="entry name" value="HotDog_dom_sf"/>
</dbReference>
<dbReference type="AlphaFoldDB" id="A0A6S6R4B2"/>
<feature type="domain" description="ApeI dehydratase-like" evidence="3">
    <location>
        <begin position="29"/>
        <end position="116"/>
    </location>
</feature>
<dbReference type="InterPro" id="IPR013114">
    <property type="entry name" value="FabA_FabZ"/>
</dbReference>
<keyword evidence="5" id="KW-1185">Reference proteome</keyword>
<dbReference type="PANTHER" id="PTHR30272">
    <property type="entry name" value="3-HYDROXYACYL-[ACYL-CARRIER-PROTEIN] DEHYDRATASE"/>
    <property type="match status" value="1"/>
</dbReference>
<organism evidence="4 5">
    <name type="scientific">Anaerocolumna cellulosilytica</name>
    <dbReference type="NCBI Taxonomy" id="433286"/>
    <lineage>
        <taxon>Bacteria</taxon>
        <taxon>Bacillati</taxon>
        <taxon>Bacillota</taxon>
        <taxon>Clostridia</taxon>
        <taxon>Lachnospirales</taxon>
        <taxon>Lachnospiraceae</taxon>
        <taxon>Anaerocolumna</taxon>
    </lineage>
</organism>
<dbReference type="KEGG" id="acel:acsn021_18910"/>
<gene>
    <name evidence="4" type="primary">fabZ_2</name>
    <name evidence="4" type="ORF">acsn021_18910</name>
</gene>
<dbReference type="Pfam" id="PF22818">
    <property type="entry name" value="ApeI-like"/>
    <property type="match status" value="1"/>
</dbReference>
<evidence type="ECO:0000313" key="5">
    <source>
        <dbReference type="Proteomes" id="UP000515561"/>
    </source>
</evidence>
<protein>
    <submittedName>
        <fullName evidence="4">3-hydroxyacyl-[acyl-carrier-protein] dehydratase FabZ</fullName>
    </submittedName>
</protein>
<accession>A0A6S6R4B2</accession>
<dbReference type="RefSeq" id="WP_184091094.1">
    <property type="nucleotide sequence ID" value="NZ_AP023367.1"/>
</dbReference>
<evidence type="ECO:0000259" key="3">
    <source>
        <dbReference type="Pfam" id="PF22818"/>
    </source>
</evidence>
<dbReference type="InterPro" id="IPR054545">
    <property type="entry name" value="ApeI-like"/>
</dbReference>
<proteinExistence type="inferred from homology"/>
<dbReference type="SUPFAM" id="SSF54637">
    <property type="entry name" value="Thioesterase/thiol ester dehydrase-isomerase"/>
    <property type="match status" value="1"/>
</dbReference>
<sequence>MKVYDRNKIKELIPHRSPMLLVDNIYIMDKSIESRYYFRGDEWFFRGHYPESPIVPGVILCEIMAQTCCGLLNEEERGKVPYLVRIVNAKFRKMVHPKEECSIKAMLYDKKGPFLFVSCKLYVKNILCAESQLSFVLKDKE</sequence>
<dbReference type="EMBL" id="AP023367">
    <property type="protein sequence ID" value="BCJ94322.1"/>
    <property type="molecule type" value="Genomic_DNA"/>
</dbReference>
<keyword evidence="2" id="KW-0456">Lyase</keyword>
<dbReference type="Gene3D" id="3.10.129.10">
    <property type="entry name" value="Hotdog Thioesterase"/>
    <property type="match status" value="1"/>
</dbReference>
<reference evidence="4 5" key="1">
    <citation type="journal article" date="2016" name="Int. J. Syst. Evol. Microbiol.">
        <title>Descriptions of Anaerotaenia torta gen. nov., sp. nov. and Anaerocolumna cellulosilytica gen. nov., sp. nov. isolated from a methanogenic reactor of cattle waste.</title>
        <authorList>
            <person name="Uek A."/>
            <person name="Ohtaki Y."/>
            <person name="Kaku N."/>
            <person name="Ueki K."/>
        </authorList>
    </citation>
    <scope>NUCLEOTIDE SEQUENCE [LARGE SCALE GENOMIC DNA]</scope>
    <source>
        <strain evidence="4 5">SN021</strain>
    </source>
</reference>